<dbReference type="EMBL" id="QGKV02000299">
    <property type="protein sequence ID" value="KAF3597263.1"/>
    <property type="molecule type" value="Genomic_DNA"/>
</dbReference>
<dbReference type="Proteomes" id="UP000266723">
    <property type="component" value="Unassembled WGS sequence"/>
</dbReference>
<sequence>MEPEYHLKLGSLNHPNLEEGASPLAPDLRAKMDETFEEIILQTYILELLSLLFGYDPANLCISPLQSSTNAIIELLCKAKVTGIHAYRDELDEAVFVAFDIEMEKLANIQAAEAAQILRYHVVRQQKSERLQVTTLNYPHLLYQQAFVMQQTSRSLIQMRVEKEGTQDIAPRDKESPPLFA</sequence>
<keyword evidence="2" id="KW-1185">Reference proteome</keyword>
<proteinExistence type="predicted"/>
<gene>
    <name evidence="1" type="ORF">DY000_02025917</name>
</gene>
<reference evidence="1 2" key="1">
    <citation type="journal article" date="2020" name="BMC Genomics">
        <title>Intraspecific diversification of the crop wild relative Brassica cretica Lam. using demographic model selection.</title>
        <authorList>
            <person name="Kioukis A."/>
            <person name="Michalopoulou V.A."/>
            <person name="Briers L."/>
            <person name="Pirintsos S."/>
            <person name="Studholme D.J."/>
            <person name="Pavlidis P."/>
            <person name="Sarris P.F."/>
        </authorList>
    </citation>
    <scope>NUCLEOTIDE SEQUENCE [LARGE SCALE GENOMIC DNA]</scope>
    <source>
        <strain evidence="2">cv. PFS-1207/04</strain>
    </source>
</reference>
<accession>A0ABQ7EL09</accession>
<evidence type="ECO:0000313" key="1">
    <source>
        <dbReference type="EMBL" id="KAF3597263.1"/>
    </source>
</evidence>
<evidence type="ECO:0000313" key="2">
    <source>
        <dbReference type="Proteomes" id="UP000266723"/>
    </source>
</evidence>
<comment type="caution">
    <text evidence="1">The sequence shown here is derived from an EMBL/GenBank/DDBJ whole genome shotgun (WGS) entry which is preliminary data.</text>
</comment>
<name>A0ABQ7EL09_BRACR</name>
<organism evidence="1 2">
    <name type="scientific">Brassica cretica</name>
    <name type="common">Mustard</name>
    <dbReference type="NCBI Taxonomy" id="69181"/>
    <lineage>
        <taxon>Eukaryota</taxon>
        <taxon>Viridiplantae</taxon>
        <taxon>Streptophyta</taxon>
        <taxon>Embryophyta</taxon>
        <taxon>Tracheophyta</taxon>
        <taxon>Spermatophyta</taxon>
        <taxon>Magnoliopsida</taxon>
        <taxon>eudicotyledons</taxon>
        <taxon>Gunneridae</taxon>
        <taxon>Pentapetalae</taxon>
        <taxon>rosids</taxon>
        <taxon>malvids</taxon>
        <taxon>Brassicales</taxon>
        <taxon>Brassicaceae</taxon>
        <taxon>Brassiceae</taxon>
        <taxon>Brassica</taxon>
    </lineage>
</organism>
<protein>
    <submittedName>
        <fullName evidence="1">Uncharacterized protein</fullName>
    </submittedName>
</protein>